<dbReference type="Gene3D" id="3.60.40.10">
    <property type="entry name" value="PPM-type phosphatase domain"/>
    <property type="match status" value="1"/>
</dbReference>
<protein>
    <recommendedName>
        <fullName evidence="3">protein-serine/threonine phosphatase</fullName>
        <ecNumber evidence="3">3.1.3.16</ecNumber>
    </recommendedName>
</protein>
<evidence type="ECO:0000256" key="7">
    <source>
        <dbReference type="ARBA" id="ARBA00022912"/>
    </source>
</evidence>
<comment type="cofactor">
    <cofactor evidence="2">
        <name>Mg(2+)</name>
        <dbReference type="ChEBI" id="CHEBI:18420"/>
    </cofactor>
</comment>
<dbReference type="EC" id="3.1.3.16" evidence="3"/>
<evidence type="ECO:0000256" key="6">
    <source>
        <dbReference type="ARBA" id="ARBA00022842"/>
    </source>
</evidence>
<evidence type="ECO:0000256" key="2">
    <source>
        <dbReference type="ARBA" id="ARBA00001946"/>
    </source>
</evidence>
<dbReference type="CDD" id="cd00143">
    <property type="entry name" value="PP2Cc"/>
    <property type="match status" value="1"/>
</dbReference>
<proteinExistence type="inferred from homology"/>
<keyword evidence="8" id="KW-0464">Manganese</keyword>
<organism evidence="11 12">
    <name type="scientific">Hibiscus sabdariffa</name>
    <name type="common">roselle</name>
    <dbReference type="NCBI Taxonomy" id="183260"/>
    <lineage>
        <taxon>Eukaryota</taxon>
        <taxon>Viridiplantae</taxon>
        <taxon>Streptophyta</taxon>
        <taxon>Embryophyta</taxon>
        <taxon>Tracheophyta</taxon>
        <taxon>Spermatophyta</taxon>
        <taxon>Magnoliopsida</taxon>
        <taxon>eudicotyledons</taxon>
        <taxon>Gunneridae</taxon>
        <taxon>Pentapetalae</taxon>
        <taxon>rosids</taxon>
        <taxon>malvids</taxon>
        <taxon>Malvales</taxon>
        <taxon>Malvaceae</taxon>
        <taxon>Malvoideae</taxon>
        <taxon>Hibiscus</taxon>
    </lineage>
</organism>
<keyword evidence="7 9" id="KW-0904">Protein phosphatase</keyword>
<keyword evidence="6" id="KW-0460">Magnesium</keyword>
<keyword evidence="4" id="KW-0479">Metal-binding</keyword>
<dbReference type="PROSITE" id="PS51746">
    <property type="entry name" value="PPM_2"/>
    <property type="match status" value="1"/>
</dbReference>
<comment type="caution">
    <text evidence="11">The sequence shown here is derived from an EMBL/GenBank/DDBJ whole genome shotgun (WGS) entry which is preliminary data.</text>
</comment>
<dbReference type="SUPFAM" id="SSF81606">
    <property type="entry name" value="PP2C-like"/>
    <property type="match status" value="1"/>
</dbReference>
<evidence type="ECO:0000256" key="1">
    <source>
        <dbReference type="ARBA" id="ARBA00001936"/>
    </source>
</evidence>
<gene>
    <name evidence="11" type="ORF">V6N12_060791</name>
</gene>
<evidence type="ECO:0000256" key="8">
    <source>
        <dbReference type="ARBA" id="ARBA00023211"/>
    </source>
</evidence>
<keyword evidence="12" id="KW-1185">Reference proteome</keyword>
<evidence type="ECO:0000256" key="5">
    <source>
        <dbReference type="ARBA" id="ARBA00022801"/>
    </source>
</evidence>
<dbReference type="InterPro" id="IPR036457">
    <property type="entry name" value="PPM-type-like_dom_sf"/>
</dbReference>
<dbReference type="InterPro" id="IPR015655">
    <property type="entry name" value="PP2C"/>
</dbReference>
<comment type="cofactor">
    <cofactor evidence="1">
        <name>Mn(2+)</name>
        <dbReference type="ChEBI" id="CHEBI:29035"/>
    </cofactor>
</comment>
<dbReference type="Pfam" id="PF00481">
    <property type="entry name" value="PP2C"/>
    <property type="match status" value="2"/>
</dbReference>
<feature type="domain" description="PPM-type phosphatase" evidence="10">
    <location>
        <begin position="55"/>
        <end position="339"/>
    </location>
</feature>
<accession>A0ABR2D5H4</accession>
<evidence type="ECO:0000256" key="4">
    <source>
        <dbReference type="ARBA" id="ARBA00022723"/>
    </source>
</evidence>
<comment type="similarity">
    <text evidence="9">Belongs to the PP2C family.</text>
</comment>
<dbReference type="SMART" id="SM00332">
    <property type="entry name" value="PP2Cc"/>
    <property type="match status" value="1"/>
</dbReference>
<dbReference type="InterPro" id="IPR001932">
    <property type="entry name" value="PPM-type_phosphatase-like_dom"/>
</dbReference>
<dbReference type="PANTHER" id="PTHR47992">
    <property type="entry name" value="PROTEIN PHOSPHATASE"/>
    <property type="match status" value="1"/>
</dbReference>
<evidence type="ECO:0000256" key="9">
    <source>
        <dbReference type="RuleBase" id="RU003465"/>
    </source>
</evidence>
<evidence type="ECO:0000313" key="11">
    <source>
        <dbReference type="EMBL" id="KAK8530031.1"/>
    </source>
</evidence>
<evidence type="ECO:0000259" key="10">
    <source>
        <dbReference type="PROSITE" id="PS51746"/>
    </source>
</evidence>
<dbReference type="PROSITE" id="PS01032">
    <property type="entry name" value="PPM_1"/>
    <property type="match status" value="1"/>
</dbReference>
<dbReference type="Proteomes" id="UP001472677">
    <property type="component" value="Unassembled WGS sequence"/>
</dbReference>
<dbReference type="EMBL" id="JBBPBM010000036">
    <property type="protein sequence ID" value="KAK8530031.1"/>
    <property type="molecule type" value="Genomic_DNA"/>
</dbReference>
<name>A0ABR2D5H4_9ROSI</name>
<evidence type="ECO:0000256" key="3">
    <source>
        <dbReference type="ARBA" id="ARBA00013081"/>
    </source>
</evidence>
<dbReference type="InterPro" id="IPR000222">
    <property type="entry name" value="PP2C_BS"/>
</dbReference>
<reference evidence="11 12" key="1">
    <citation type="journal article" date="2024" name="G3 (Bethesda)">
        <title>Genome assembly of Hibiscus sabdariffa L. provides insights into metabolisms of medicinal natural products.</title>
        <authorList>
            <person name="Kim T."/>
        </authorList>
    </citation>
    <scope>NUCLEOTIDE SEQUENCE [LARGE SCALE GENOMIC DNA]</scope>
    <source>
        <strain evidence="11">TK-2024</strain>
        <tissue evidence="11">Old leaves</tissue>
    </source>
</reference>
<keyword evidence="5 9" id="KW-0378">Hydrolase</keyword>
<sequence length="381" mass="41743">MLSGLMKFLRACFRPSSDRYARASSEAGGRRDGLLWYKDSGQHINGEFSMAVVQANNLLEDQSQLESGCLSSHESGPYGTFVGVYDGHGGPETSRYINDHLFQHLKRFTSEQQGMSVDVIRKAYQATEEGFLSIVTKQWSIKPQIAAVGSCCLVGVICGGTLYVANLGDSRAVLGRAVKATGEVLAIQLSAEHNVCLIQVGAVEGKGTQLWEGISKSIGDVYLKKAEFNREPLYKKFRLREPFKKPILSADPSISTHQLLPQDQFVIFASDGLWEHLSNQEAVDIVQNHPRSGSAKRLVKTALHEAAKKREMRYSDLKKIDRGVRRHFHDDITVIVVFLDSNLVSRASSVKGPNLSVRGGGVNFPPNILAPCATPTEAGGN</sequence>
<evidence type="ECO:0000313" key="12">
    <source>
        <dbReference type="Proteomes" id="UP001472677"/>
    </source>
</evidence>